<dbReference type="InterPro" id="IPR016098">
    <property type="entry name" value="CAP/MinC_C"/>
</dbReference>
<dbReference type="InterPro" id="IPR017901">
    <property type="entry name" value="C-CAP_CF_C-like"/>
</dbReference>
<dbReference type="InterPro" id="IPR012945">
    <property type="entry name" value="Tubulin-bd_cofactor_C_dom"/>
</dbReference>
<evidence type="ECO:0000313" key="4">
    <source>
        <dbReference type="Proteomes" id="UP000010094"/>
    </source>
</evidence>
<keyword evidence="4" id="KW-1185">Reference proteome</keyword>
<dbReference type="AlphaFoldDB" id="I6ZV21"/>
<proteinExistence type="inferred from homology"/>
<dbReference type="EMBL" id="CP003525">
    <property type="protein sequence ID" value="AFN83596.1"/>
    <property type="molecule type" value="Genomic_DNA"/>
</dbReference>
<organism evidence="3 4">
    <name type="scientific">Encephalitozoon romaleae (strain SJ-2008)</name>
    <name type="common">Microsporidian parasite</name>
    <dbReference type="NCBI Taxonomy" id="1178016"/>
    <lineage>
        <taxon>Eukaryota</taxon>
        <taxon>Fungi</taxon>
        <taxon>Fungi incertae sedis</taxon>
        <taxon>Microsporidia</taxon>
        <taxon>Unikaryonidae</taxon>
        <taxon>Encephalitozoon</taxon>
    </lineage>
</organism>
<dbReference type="KEGG" id="ero:EROM_081800"/>
<name>I6ZV21_ENCRO</name>
<dbReference type="HOGENOM" id="CLU_1384153_0_0_1"/>
<feature type="domain" description="C-CAP/cofactor C-like" evidence="2">
    <location>
        <begin position="71"/>
        <end position="185"/>
    </location>
</feature>
<dbReference type="OrthoDB" id="194775at2759"/>
<protein>
    <recommendedName>
        <fullName evidence="2">C-CAP/cofactor C-like domain-containing protein</fullName>
    </recommendedName>
</protein>
<dbReference type="GeneID" id="20521915"/>
<dbReference type="Gene3D" id="2.160.20.70">
    <property type="match status" value="1"/>
</dbReference>
<evidence type="ECO:0000313" key="3">
    <source>
        <dbReference type="EMBL" id="AFN83596.1"/>
    </source>
</evidence>
<reference evidence="3 4" key="1">
    <citation type="journal article" date="2012" name="Proc. Natl. Acad. Sci. U.S.A.">
        <title>Gain and loss of multiple functionally related, horizontally transferred genes in the reduced genomes of two microsporidian parasites.</title>
        <authorList>
            <person name="Pombert J.-F."/>
            <person name="Selman M."/>
            <person name="Burki F."/>
            <person name="Bardell F.T."/>
            <person name="Farinelli L."/>
            <person name="Solter L.F."/>
            <person name="Whitman D.W."/>
            <person name="Weiss L.M."/>
            <person name="Corradi N."/>
            <person name="Keeling P.J."/>
        </authorList>
    </citation>
    <scope>NUCLEOTIDE SEQUENCE [LARGE SCALE GENOMIC DNA]</scope>
    <source>
        <strain evidence="3 4">SJ-2008</strain>
    </source>
</reference>
<comment type="similarity">
    <text evidence="1">Belongs to the TBCC family.</text>
</comment>
<dbReference type="PROSITE" id="PS51329">
    <property type="entry name" value="C_CAP_COFACTOR_C"/>
    <property type="match status" value="1"/>
</dbReference>
<sequence length="199" mass="23046">MDEDAIRKIKEGDFEGARQTILNIEGCIREEPSLYNRKVLLEKVTRLKDIYNTYNVVETPIIPFKNHTLFKKQKNETDGIKNKRYVKDVNNSIVTIEDCTEVVIENCHNTVFPHFSCEKSVVLNNIKDCRVSCSGHQIRMNGCQNVELEVYTLTGVFLQSSKGIVVKKYGTKENNKFEDVYDFSSPFESRNYTIFPNQE</sequence>
<dbReference type="Pfam" id="PF07986">
    <property type="entry name" value="TBCC"/>
    <property type="match status" value="1"/>
</dbReference>
<gene>
    <name evidence="3" type="ordered locus">EROM_081800</name>
</gene>
<dbReference type="RefSeq" id="XP_009265093.1">
    <property type="nucleotide sequence ID" value="XM_009266818.1"/>
</dbReference>
<dbReference type="VEuPathDB" id="MicrosporidiaDB:EROM_081800"/>
<dbReference type="Proteomes" id="UP000010094">
    <property type="component" value="Chromosome VIII"/>
</dbReference>
<accession>I6ZV21</accession>
<evidence type="ECO:0000259" key="2">
    <source>
        <dbReference type="PROSITE" id="PS51329"/>
    </source>
</evidence>
<evidence type="ECO:0000256" key="1">
    <source>
        <dbReference type="ARBA" id="ARBA00008848"/>
    </source>
</evidence>